<evidence type="ECO:0000259" key="2">
    <source>
        <dbReference type="Pfam" id="PF20497"/>
    </source>
</evidence>
<gene>
    <name evidence="3" type="ORF">GNLVRS02_ARAD1C05808g</name>
</gene>
<feature type="region of interest" description="Disordered" evidence="1">
    <location>
        <begin position="1"/>
        <end position="20"/>
    </location>
</feature>
<accession>A0A060T077</accession>
<feature type="region of interest" description="Disordered" evidence="1">
    <location>
        <begin position="139"/>
        <end position="245"/>
    </location>
</feature>
<feature type="compositionally biased region" description="Pro residues" evidence="1">
    <location>
        <begin position="176"/>
        <end position="185"/>
    </location>
</feature>
<dbReference type="AlphaFoldDB" id="A0A060T077"/>
<proteinExistence type="predicted"/>
<dbReference type="EMBL" id="HG937693">
    <property type="protein sequence ID" value="CDP34149.1"/>
    <property type="molecule type" value="Genomic_DNA"/>
</dbReference>
<dbReference type="Pfam" id="PF20497">
    <property type="entry name" value="SWI-SNF_Ssr4_C"/>
    <property type="match status" value="1"/>
</dbReference>
<evidence type="ECO:0000313" key="3">
    <source>
        <dbReference type="EMBL" id="CDP34149.1"/>
    </source>
</evidence>
<reference evidence="3" key="2">
    <citation type="submission" date="2014-06" db="EMBL/GenBank/DDBJ databases">
        <title>The complete genome of Blastobotrys (Arxula) adeninivorans LS3 - a yeast of biotechnological interest.</title>
        <authorList>
            <person name="Kunze G."/>
            <person name="Gaillardin C."/>
            <person name="Czernicka M."/>
            <person name="Durrens P."/>
            <person name="Martin T."/>
            <person name="Boer E."/>
            <person name="Gabaldon T."/>
            <person name="Cruz J."/>
            <person name="Talla E."/>
            <person name="Marck C."/>
            <person name="Goffeau A."/>
            <person name="Barbe V."/>
            <person name="Baret P."/>
            <person name="Baronian K."/>
            <person name="Beier S."/>
            <person name="Bleykasten C."/>
            <person name="Bode R."/>
            <person name="Casaregola S."/>
            <person name="Despons L."/>
            <person name="Fairhead C."/>
            <person name="Giersberg M."/>
            <person name="Gierski P."/>
            <person name="Hahnel U."/>
            <person name="Hartmann A."/>
            <person name="Jankowska D."/>
            <person name="Jubin C."/>
            <person name="Jung P."/>
            <person name="Lafontaine I."/>
            <person name="Leh-Louis V."/>
            <person name="Lemaire M."/>
            <person name="Marcet-Houben M."/>
            <person name="Mascher M."/>
            <person name="Morel G."/>
            <person name="Richard G.-F."/>
            <person name="Riechen J."/>
            <person name="Sacerdot C."/>
            <person name="Sarkar A."/>
            <person name="Savel G."/>
            <person name="Schacherer J."/>
            <person name="Sherman D."/>
            <person name="Straub M.-L."/>
            <person name="Stein N."/>
            <person name="Thierry A."/>
            <person name="Trautwein-Schult A."/>
            <person name="Westhof E."/>
            <person name="Worch S."/>
            <person name="Dujon B."/>
            <person name="Souciet J.-L."/>
            <person name="Wincker P."/>
            <person name="Scholz U."/>
            <person name="Neuveglise N."/>
        </authorList>
    </citation>
    <scope>NUCLEOTIDE SEQUENCE</scope>
    <source>
        <strain evidence="3">LS3</strain>
    </source>
</reference>
<feature type="domain" description="SWI/SNF and RSC complexes subunit Ssr4 C-terminal" evidence="2">
    <location>
        <begin position="32"/>
        <end position="74"/>
    </location>
</feature>
<protein>
    <submittedName>
        <fullName evidence="3">ARAD1C05808p</fullName>
    </submittedName>
</protein>
<organism evidence="3">
    <name type="scientific">Blastobotrys adeninivorans</name>
    <name type="common">Yeast</name>
    <name type="synonym">Arxula adeninivorans</name>
    <dbReference type="NCBI Taxonomy" id="409370"/>
    <lineage>
        <taxon>Eukaryota</taxon>
        <taxon>Fungi</taxon>
        <taxon>Dikarya</taxon>
        <taxon>Ascomycota</taxon>
        <taxon>Saccharomycotina</taxon>
        <taxon>Dipodascomycetes</taxon>
        <taxon>Dipodascales</taxon>
        <taxon>Trichomonascaceae</taxon>
        <taxon>Blastobotrys</taxon>
    </lineage>
</organism>
<name>A0A060T077_BLAAD</name>
<dbReference type="InterPro" id="IPR046464">
    <property type="entry name" value="SWI-SNF_Ssr4_C"/>
</dbReference>
<evidence type="ECO:0000256" key="1">
    <source>
        <dbReference type="SAM" id="MobiDB-lite"/>
    </source>
</evidence>
<feature type="compositionally biased region" description="Low complexity" evidence="1">
    <location>
        <begin position="186"/>
        <end position="204"/>
    </location>
</feature>
<feature type="compositionally biased region" description="Basic and acidic residues" evidence="1">
    <location>
        <begin position="164"/>
        <end position="174"/>
    </location>
</feature>
<sequence length="245" mass="27104">MAARVQPYAQQRVPMRPVRQNSAYGDEIDEAGGVGDELDTVSVRDVASVRYVRYHEWMELVVGSAVETSRLVPPRVIPESSSTDKWTFADPESVEAKLKEVQDEIKQLEAGQGPESLDKEVGAKREFYSKAINQLRDQFGAPNSSADKEVEEEFAKALPNHTVIEAERVRKITETRPPPPPPQKPEPVQEQAQDQGQDQQFDLDNGGVDLNVEDVMNALGPTDGDVQMNDADDLGDLLNIPPQAD</sequence>
<reference evidence="3" key="1">
    <citation type="submission" date="2014-02" db="EMBL/GenBank/DDBJ databases">
        <authorList>
            <person name="Genoscope - CEA"/>
        </authorList>
    </citation>
    <scope>NUCLEOTIDE SEQUENCE</scope>
    <source>
        <strain evidence="3">LS3</strain>
    </source>
</reference>